<sequence>MFNNLRRPVPSKAALQVLYQLAYISSGTAVGIATLCTEERRRQAKILQKIADNAKRIRQSPRYVHSAAKAARREESGEEQQELMQYAPMDQPGDEQDQVLDGSKRRSVRDSDLPSAVDRGYEQLAGRDHKRTRRRRRSGQDIEGNTGAGAELCQPRNIDPPLKSCTDGGVVRRVGARADLINVYGTGRHGTGIRFEKQIEEGSETNVPSLFKDIFNGPKQGYRRSSGLDRITPRSLSHEIDVFFQTQPWSPTGFPERKMARVLFFDAIACGTFKEIRAIYRWMLARGEILQEHLMALCDAGGGLADRSDHQELFEFFRQLFETDEFRSLEPRDRVRGCFSLVVETMSWTLDLSVTFRCRILCKSLHNTPPAQMFDVVEESVEKLLDAKDVARATRWQFVLMSTLFRLFKAPRLERQVQKDRSTKLSNRIFLGALEHGHLFPAARHVERLLCQDPGNATVALEKFALASAQHDSYARLSGFLSLEDLRWQIESLVPFLSDAAKVAVARACILDRKHPLQGSLFNTLYSALPAALRHSLAEARTGRLLLDHWRITHDFAATWEEYTSARDFARDNGTTELRNAVDAAMIDICNAARRPDQALQLLSELNQRTPHSSRTLSMAAVSLAQKNAWSRIKKLVDLMATSGTFVQDGTVSRCLDNIIRDFARQHTPADTWKFVTSLIEKLHFAPTWATTQIVLRAFVRNNHLSFVSHWIRYLKTMGHQFKMDARTAASLMNAYYLEQRPPHALVMWFCRTITHLVPSFDAAAFERVMTEAIAYDLRKSKLDLREKAEKDFAVLQQSKGFIPKPFNELREAPPSSPVLEAKQFRSSTDPGFENDQVHSVPSGHASQGNSSTATSTADESYENLIRDFHDDSGSFDHLADHHSNIQSQGHVTEDADSFVQNLEGETDQDRELSQYLLDLEADETAERTDRDPAQRIEREILTAFSLKHYQEALDIYRTSRSAAGRPVSPQALEVAVEASLRLCRGDRAEALDIISEARKAGMDTTRAMQPILLHHMWHLRPDEKRDANSLRMMVMDWDRENEAKGRPVNNHIGVTAANILINNHWPEHGINLLSDLSRSERVKQKPFDITAMTVFLKGYAALRSAKGISWTIQTVLKKDMRIDRKFLDTIKQCAKLFEVTGVSRTGKPNTRPNHLRARLRQWRLFCTQRRTQQRQATKVFGRNLVKFISKLANESSKPVIDTDIRKELDGELFGASAFHESSTGAISLEKRRRLRRTRMRVAREIRWNQGPRHEGRRTADITRDAVWVQQYRAFLRRDVVMPDGKLASFRYRLANVPRRKYRRVRESRSAQPILVDEDVGNLLDVTEGNSPSLPANMRCEPAQFQQSEQAVGHDGGQDCDLRT</sequence>
<dbReference type="Gene3D" id="1.25.40.10">
    <property type="entry name" value="Tetratricopeptide repeat domain"/>
    <property type="match status" value="1"/>
</dbReference>
<gene>
    <name evidence="2" type="ORF">PRZ48_006184</name>
</gene>
<protein>
    <recommendedName>
        <fullName evidence="4">Pentatricopeptide repeat-containing protein</fullName>
    </recommendedName>
</protein>
<feature type="compositionally biased region" description="Polar residues" evidence="1">
    <location>
        <begin position="845"/>
        <end position="859"/>
    </location>
</feature>
<evidence type="ECO:0000313" key="2">
    <source>
        <dbReference type="EMBL" id="KAK4502758.1"/>
    </source>
</evidence>
<organism evidence="2 3">
    <name type="scientific">Zasmidium cellare</name>
    <name type="common">Wine cellar mold</name>
    <name type="synonym">Racodium cellare</name>
    <dbReference type="NCBI Taxonomy" id="395010"/>
    <lineage>
        <taxon>Eukaryota</taxon>
        <taxon>Fungi</taxon>
        <taxon>Dikarya</taxon>
        <taxon>Ascomycota</taxon>
        <taxon>Pezizomycotina</taxon>
        <taxon>Dothideomycetes</taxon>
        <taxon>Dothideomycetidae</taxon>
        <taxon>Mycosphaerellales</taxon>
        <taxon>Mycosphaerellaceae</taxon>
        <taxon>Zasmidium</taxon>
    </lineage>
</organism>
<name>A0ABR0ENI4_ZASCE</name>
<comment type="caution">
    <text evidence="2">The sequence shown here is derived from an EMBL/GenBank/DDBJ whole genome shotgun (WGS) entry which is preliminary data.</text>
</comment>
<evidence type="ECO:0008006" key="4">
    <source>
        <dbReference type="Google" id="ProtNLM"/>
    </source>
</evidence>
<feature type="region of interest" description="Disordered" evidence="1">
    <location>
        <begin position="806"/>
        <end position="859"/>
    </location>
</feature>
<accession>A0ABR0ENI4</accession>
<proteinExistence type="predicted"/>
<dbReference type="EMBL" id="JAXOVC010000004">
    <property type="protein sequence ID" value="KAK4502758.1"/>
    <property type="molecule type" value="Genomic_DNA"/>
</dbReference>
<dbReference type="Proteomes" id="UP001305779">
    <property type="component" value="Unassembled WGS sequence"/>
</dbReference>
<feature type="region of interest" description="Disordered" evidence="1">
    <location>
        <begin position="61"/>
        <end position="157"/>
    </location>
</feature>
<reference evidence="2 3" key="1">
    <citation type="journal article" date="2023" name="G3 (Bethesda)">
        <title>A chromosome-level genome assembly of Zasmidium syzygii isolated from banana leaves.</title>
        <authorList>
            <person name="van Westerhoven A.C."/>
            <person name="Mehrabi R."/>
            <person name="Talebi R."/>
            <person name="Steentjes M.B.F."/>
            <person name="Corcolon B."/>
            <person name="Chong P.A."/>
            <person name="Kema G.H.J."/>
            <person name="Seidl M.F."/>
        </authorList>
    </citation>
    <scope>NUCLEOTIDE SEQUENCE [LARGE SCALE GENOMIC DNA]</scope>
    <source>
        <strain evidence="2 3">P124</strain>
    </source>
</reference>
<feature type="compositionally biased region" description="Basic residues" evidence="1">
    <location>
        <begin position="128"/>
        <end position="137"/>
    </location>
</feature>
<evidence type="ECO:0000256" key="1">
    <source>
        <dbReference type="SAM" id="MobiDB-lite"/>
    </source>
</evidence>
<keyword evidence="3" id="KW-1185">Reference proteome</keyword>
<dbReference type="InterPro" id="IPR011990">
    <property type="entry name" value="TPR-like_helical_dom_sf"/>
</dbReference>
<evidence type="ECO:0000313" key="3">
    <source>
        <dbReference type="Proteomes" id="UP001305779"/>
    </source>
</evidence>
<feature type="compositionally biased region" description="Basic and acidic residues" evidence="1">
    <location>
        <begin position="102"/>
        <end position="112"/>
    </location>
</feature>
<feature type="region of interest" description="Disordered" evidence="1">
    <location>
        <begin position="1345"/>
        <end position="1364"/>
    </location>
</feature>